<dbReference type="InterPro" id="IPR035669">
    <property type="entry name" value="SGNH_plant_lipase-like"/>
</dbReference>
<dbReference type="PANTHER" id="PTHR45648:SF106">
    <property type="entry name" value="ANTHER-SPECIFIC PROLINE-RICH PROTEIN APG"/>
    <property type="match status" value="1"/>
</dbReference>
<dbReference type="GO" id="GO:0016042">
    <property type="term" value="P:lipid catabolic process"/>
    <property type="evidence" value="ECO:0007669"/>
    <property type="project" value="UniProtKB-KW"/>
</dbReference>
<keyword evidence="6" id="KW-1185">Reference proteome</keyword>
<keyword evidence="3" id="KW-0442">Lipid degradation</keyword>
<evidence type="ECO:0000313" key="6">
    <source>
        <dbReference type="Proteomes" id="UP001161247"/>
    </source>
</evidence>
<dbReference type="Gene3D" id="3.40.50.1110">
    <property type="entry name" value="SGNH hydrolase"/>
    <property type="match status" value="1"/>
</dbReference>
<evidence type="ECO:0000256" key="1">
    <source>
        <dbReference type="ARBA" id="ARBA00008668"/>
    </source>
</evidence>
<reference evidence="5" key="1">
    <citation type="submission" date="2023-03" db="EMBL/GenBank/DDBJ databases">
        <authorList>
            <person name="Julca I."/>
        </authorList>
    </citation>
    <scope>NUCLEOTIDE SEQUENCE</scope>
</reference>
<gene>
    <name evidence="5" type="ORF">OLC1_LOCUS15200</name>
</gene>
<organism evidence="5 6">
    <name type="scientific">Oldenlandia corymbosa var. corymbosa</name>
    <dbReference type="NCBI Taxonomy" id="529605"/>
    <lineage>
        <taxon>Eukaryota</taxon>
        <taxon>Viridiplantae</taxon>
        <taxon>Streptophyta</taxon>
        <taxon>Embryophyta</taxon>
        <taxon>Tracheophyta</taxon>
        <taxon>Spermatophyta</taxon>
        <taxon>Magnoliopsida</taxon>
        <taxon>eudicotyledons</taxon>
        <taxon>Gunneridae</taxon>
        <taxon>Pentapetalae</taxon>
        <taxon>asterids</taxon>
        <taxon>lamiids</taxon>
        <taxon>Gentianales</taxon>
        <taxon>Rubiaceae</taxon>
        <taxon>Rubioideae</taxon>
        <taxon>Spermacoceae</taxon>
        <taxon>Hedyotis-Oldenlandia complex</taxon>
        <taxon>Oldenlandia</taxon>
    </lineage>
</organism>
<dbReference type="PANTHER" id="PTHR45648">
    <property type="entry name" value="GDSL LIPASE/ACYLHYDROLASE FAMILY PROTEIN (AFU_ORTHOLOGUE AFUA_4G14700)"/>
    <property type="match status" value="1"/>
</dbReference>
<name>A0AAV1DFZ9_OLDCO</name>
<dbReference type="Pfam" id="PF00657">
    <property type="entry name" value="Lipase_GDSL"/>
    <property type="match status" value="1"/>
</dbReference>
<feature type="signal peptide" evidence="4">
    <location>
        <begin position="1"/>
        <end position="26"/>
    </location>
</feature>
<evidence type="ECO:0000256" key="2">
    <source>
        <dbReference type="ARBA" id="ARBA00022801"/>
    </source>
</evidence>
<dbReference type="AlphaFoldDB" id="A0AAV1DFZ9"/>
<comment type="similarity">
    <text evidence="1">Belongs to the 'GDSL' lipolytic enzyme family.</text>
</comment>
<sequence>MASFTSSPALITGFFFLFFAFTFTFGQSSVPAVYVFGDSLVDVGNNNYIEGSILKANYPYNGIDYPGGESTGRFCNGKNTADLLAEKVGLMASPPPYLSNTSDLYLKGVSFASGGSGLFNTTGEGFLRKTLSLSEQVKYYTTVHGRLAQHLGVQGTKQHLSKSLFLVVTGSNDVFAYFENDEIRKVKTRDQYINEMIAILQDLMMKLQSLGARKFVVPGLAALGCTPARRFERNNDDCNAAMNVMATKYNQNLTEMLATLKFNFKGKSYYTYIDTYALLSGIIQNPATYGFREAKAACCGLGELNADLPCTPLSIFCPNRTDHVFWDRLHPTQATASIAVDTLYSGSPPNVIPLNVQQLIAL</sequence>
<accession>A0AAV1DFZ9</accession>
<keyword evidence="2" id="KW-0378">Hydrolase</keyword>
<keyword evidence="4" id="KW-0732">Signal</keyword>
<dbReference type="InterPro" id="IPR036514">
    <property type="entry name" value="SGNH_hydro_sf"/>
</dbReference>
<dbReference type="GO" id="GO:0016788">
    <property type="term" value="F:hydrolase activity, acting on ester bonds"/>
    <property type="evidence" value="ECO:0007669"/>
    <property type="project" value="InterPro"/>
</dbReference>
<evidence type="ECO:0000256" key="3">
    <source>
        <dbReference type="ARBA" id="ARBA00022963"/>
    </source>
</evidence>
<feature type="chain" id="PRO_5043348149" evidence="4">
    <location>
        <begin position="27"/>
        <end position="362"/>
    </location>
</feature>
<dbReference type="CDD" id="cd01837">
    <property type="entry name" value="SGNH_plant_lipase_like"/>
    <property type="match status" value="1"/>
</dbReference>
<protein>
    <submittedName>
        <fullName evidence="5">OLC1v1005968C2</fullName>
    </submittedName>
</protein>
<keyword evidence="3" id="KW-0443">Lipid metabolism</keyword>
<evidence type="ECO:0000313" key="5">
    <source>
        <dbReference type="EMBL" id="CAI9106750.1"/>
    </source>
</evidence>
<dbReference type="EMBL" id="OX459122">
    <property type="protein sequence ID" value="CAI9106750.1"/>
    <property type="molecule type" value="Genomic_DNA"/>
</dbReference>
<dbReference type="SUPFAM" id="SSF52266">
    <property type="entry name" value="SGNH hydrolase"/>
    <property type="match status" value="1"/>
</dbReference>
<dbReference type="InterPro" id="IPR001087">
    <property type="entry name" value="GDSL"/>
</dbReference>
<dbReference type="Proteomes" id="UP001161247">
    <property type="component" value="Chromosome 5"/>
</dbReference>
<dbReference type="InterPro" id="IPR051058">
    <property type="entry name" value="GDSL_Est/Lipase"/>
</dbReference>
<proteinExistence type="inferred from homology"/>
<evidence type="ECO:0000256" key="4">
    <source>
        <dbReference type="SAM" id="SignalP"/>
    </source>
</evidence>